<keyword evidence="10" id="KW-1185">Reference proteome</keyword>
<feature type="domain" description="Threonine/serine exporter-like N-terminal" evidence="7">
    <location>
        <begin position="4"/>
        <end position="89"/>
    </location>
</feature>
<keyword evidence="3 6" id="KW-1133">Transmembrane helix</keyword>
<dbReference type="Proteomes" id="UP000030755">
    <property type="component" value="Unassembled WGS sequence"/>
</dbReference>
<feature type="transmembrane region" description="Helical" evidence="6">
    <location>
        <begin position="172"/>
        <end position="193"/>
    </location>
</feature>
<dbReference type="InterPro" id="IPR051361">
    <property type="entry name" value="ThrE/Ser_Exporter"/>
</dbReference>
<keyword evidence="2 6" id="KW-0812">Transmembrane</keyword>
<comment type="similarity">
    <text evidence="5">Belongs to the ThrE exporter (TC 2.A.79) family.</text>
</comment>
<sequence length="239" mass="25648">MNVLSSVVEVLSAIIVSFTARTISFASNSSVCYWAVSLAGIVWLLPGLGITLACLEISTHNIISGTVHMFYSFIVALMLGFGMSIGIRLVPWASELPNDLPGQCSGVDKIWGFLLFPILIISVNVSSVAYGCYFFLNLYVSIETSSILAAVVVGVLSYMFRQFTGQISTAPILAGIMVLVPGSLGIRGVSAFFDKEIQNGVNFGFEMIIIAVSISVGLFIATLLVNPSTVKRPDRNITF</sequence>
<feature type="transmembrane region" description="Helical" evidence="6">
    <location>
        <begin position="205"/>
        <end position="225"/>
    </location>
</feature>
<feature type="domain" description="Threonine/Serine exporter ThrE" evidence="8">
    <location>
        <begin position="120"/>
        <end position="223"/>
    </location>
</feature>
<evidence type="ECO:0000256" key="1">
    <source>
        <dbReference type="ARBA" id="ARBA00004141"/>
    </source>
</evidence>
<evidence type="ECO:0008006" key="11">
    <source>
        <dbReference type="Google" id="ProtNLM"/>
    </source>
</evidence>
<evidence type="ECO:0000259" key="8">
    <source>
        <dbReference type="Pfam" id="PF12821"/>
    </source>
</evidence>
<dbReference type="HOGENOM" id="CLU_1161709_0_0_1"/>
<proteinExistence type="inferred from homology"/>
<evidence type="ECO:0000256" key="6">
    <source>
        <dbReference type="SAM" id="Phobius"/>
    </source>
</evidence>
<comment type="subcellular location">
    <subcellularLocation>
        <location evidence="1">Membrane</location>
        <topology evidence="1">Multi-pass membrane protein</topology>
    </subcellularLocation>
</comment>
<accession>A0A075ANG7</accession>
<feature type="transmembrane region" description="Helical" evidence="6">
    <location>
        <begin position="33"/>
        <end position="57"/>
    </location>
</feature>
<dbReference type="STRING" id="988480.A0A075ANG7"/>
<dbReference type="AlphaFoldDB" id="A0A075ANG7"/>
<organism evidence="9 10">
    <name type="scientific">Rozella allomycis (strain CSF55)</name>
    <dbReference type="NCBI Taxonomy" id="988480"/>
    <lineage>
        <taxon>Eukaryota</taxon>
        <taxon>Fungi</taxon>
        <taxon>Fungi incertae sedis</taxon>
        <taxon>Cryptomycota</taxon>
        <taxon>Cryptomycota incertae sedis</taxon>
        <taxon>Rozella</taxon>
    </lineage>
</organism>
<evidence type="ECO:0000313" key="9">
    <source>
        <dbReference type="EMBL" id="EPZ31359.1"/>
    </source>
</evidence>
<evidence type="ECO:0000259" key="7">
    <source>
        <dbReference type="Pfam" id="PF06738"/>
    </source>
</evidence>
<evidence type="ECO:0000256" key="2">
    <source>
        <dbReference type="ARBA" id="ARBA00022692"/>
    </source>
</evidence>
<keyword evidence="4 6" id="KW-0472">Membrane</keyword>
<feature type="transmembrane region" description="Helical" evidence="6">
    <location>
        <begin position="69"/>
        <end position="90"/>
    </location>
</feature>
<dbReference type="OrthoDB" id="413008at2759"/>
<feature type="transmembrane region" description="Helical" evidence="6">
    <location>
        <begin position="110"/>
        <end position="131"/>
    </location>
</feature>
<dbReference type="PANTHER" id="PTHR31082">
    <property type="entry name" value="PHEROMONE-REGULATED MEMBRANE PROTEIN 10"/>
    <property type="match status" value="1"/>
</dbReference>
<name>A0A075ANG7_ROZAC</name>
<dbReference type="GO" id="GO:0016020">
    <property type="term" value="C:membrane"/>
    <property type="evidence" value="ECO:0007669"/>
    <property type="project" value="UniProtKB-SubCell"/>
</dbReference>
<dbReference type="InterPro" id="IPR010619">
    <property type="entry name" value="ThrE-like_N"/>
</dbReference>
<dbReference type="EMBL" id="KE561261">
    <property type="protein sequence ID" value="EPZ31359.1"/>
    <property type="molecule type" value="Genomic_DNA"/>
</dbReference>
<dbReference type="Pfam" id="PF12821">
    <property type="entry name" value="ThrE_2"/>
    <property type="match status" value="1"/>
</dbReference>
<reference evidence="9 10" key="1">
    <citation type="journal article" date="2013" name="Curr. Biol.">
        <title>Shared signatures of parasitism and phylogenomics unite Cryptomycota and microsporidia.</title>
        <authorList>
            <person name="James T.Y."/>
            <person name="Pelin A."/>
            <person name="Bonen L."/>
            <person name="Ahrendt S."/>
            <person name="Sain D."/>
            <person name="Corradi N."/>
            <person name="Stajich J.E."/>
        </authorList>
    </citation>
    <scope>NUCLEOTIDE SEQUENCE [LARGE SCALE GENOMIC DNA]</scope>
    <source>
        <strain evidence="9 10">CSF55</strain>
    </source>
</reference>
<evidence type="ECO:0000256" key="3">
    <source>
        <dbReference type="ARBA" id="ARBA00022989"/>
    </source>
</evidence>
<dbReference type="PANTHER" id="PTHR31082:SF4">
    <property type="entry name" value="PHEROMONE-REGULATED MEMBRANE PROTEIN 10"/>
    <property type="match status" value="1"/>
</dbReference>
<dbReference type="GO" id="GO:0022857">
    <property type="term" value="F:transmembrane transporter activity"/>
    <property type="evidence" value="ECO:0007669"/>
    <property type="project" value="InterPro"/>
</dbReference>
<protein>
    <recommendedName>
        <fullName evidence="11">Threonine/Serine exporter ThrE domain-containing protein</fullName>
    </recommendedName>
</protein>
<evidence type="ECO:0000313" key="10">
    <source>
        <dbReference type="Proteomes" id="UP000030755"/>
    </source>
</evidence>
<evidence type="ECO:0000256" key="5">
    <source>
        <dbReference type="ARBA" id="ARBA00034125"/>
    </source>
</evidence>
<dbReference type="OMA" id="AIGANTH"/>
<evidence type="ECO:0000256" key="4">
    <source>
        <dbReference type="ARBA" id="ARBA00023136"/>
    </source>
</evidence>
<gene>
    <name evidence="9" type="ORF">O9G_006182</name>
</gene>
<feature type="transmembrane region" description="Helical" evidence="6">
    <location>
        <begin position="138"/>
        <end position="160"/>
    </location>
</feature>
<dbReference type="InterPro" id="IPR024528">
    <property type="entry name" value="ThrE_2"/>
</dbReference>
<dbReference type="Pfam" id="PF06738">
    <property type="entry name" value="ThrE"/>
    <property type="match status" value="1"/>
</dbReference>